<evidence type="ECO:0000313" key="3">
    <source>
        <dbReference type="EMBL" id="GLD47914.1"/>
    </source>
</evidence>
<comment type="caution">
    <text evidence="3">The sequence shown here is derived from an EMBL/GenBank/DDBJ whole genome shotgun (WGS) entry which is preliminary data.</text>
</comment>
<feature type="non-terminal residue" evidence="3">
    <location>
        <position position="1"/>
    </location>
</feature>
<proteinExistence type="predicted"/>
<dbReference type="EMBL" id="BRZM01000004">
    <property type="protein sequence ID" value="GLD47914.1"/>
    <property type="molecule type" value="Genomic_DNA"/>
</dbReference>
<evidence type="ECO:0000313" key="4">
    <source>
        <dbReference type="Proteomes" id="UP001279410"/>
    </source>
</evidence>
<accession>A0AAD3M6K0</accession>
<dbReference type="PANTHER" id="PTHR43690">
    <property type="entry name" value="NARDILYSIN"/>
    <property type="match status" value="1"/>
</dbReference>
<reference evidence="3" key="1">
    <citation type="submission" date="2022-08" db="EMBL/GenBank/DDBJ databases">
        <title>Genome sequencing of akame (Lates japonicus).</title>
        <authorList>
            <person name="Hashiguchi Y."/>
            <person name="Takahashi H."/>
        </authorList>
    </citation>
    <scope>NUCLEOTIDE SEQUENCE</scope>
    <source>
        <strain evidence="3">Kochi</strain>
    </source>
</reference>
<feature type="region of interest" description="Disordered" evidence="2">
    <location>
        <begin position="71"/>
        <end position="100"/>
    </location>
</feature>
<dbReference type="InterPro" id="IPR050626">
    <property type="entry name" value="Peptidase_M16"/>
</dbReference>
<dbReference type="InterPro" id="IPR011249">
    <property type="entry name" value="Metalloenz_LuxS/M16"/>
</dbReference>
<evidence type="ECO:0000256" key="1">
    <source>
        <dbReference type="ARBA" id="ARBA00022723"/>
    </source>
</evidence>
<keyword evidence="4" id="KW-1185">Reference proteome</keyword>
<name>A0AAD3M6K0_LATJO</name>
<organism evidence="3 4">
    <name type="scientific">Lates japonicus</name>
    <name type="common">Japanese lates</name>
    <dbReference type="NCBI Taxonomy" id="270547"/>
    <lineage>
        <taxon>Eukaryota</taxon>
        <taxon>Metazoa</taxon>
        <taxon>Chordata</taxon>
        <taxon>Craniata</taxon>
        <taxon>Vertebrata</taxon>
        <taxon>Euteleostomi</taxon>
        <taxon>Actinopterygii</taxon>
        <taxon>Neopterygii</taxon>
        <taxon>Teleostei</taxon>
        <taxon>Neoteleostei</taxon>
        <taxon>Acanthomorphata</taxon>
        <taxon>Carangaria</taxon>
        <taxon>Carangaria incertae sedis</taxon>
        <taxon>Centropomidae</taxon>
        <taxon>Lates</taxon>
    </lineage>
</organism>
<dbReference type="SUPFAM" id="SSF63411">
    <property type="entry name" value="LuxS/MPP-like metallohydrolase"/>
    <property type="match status" value="1"/>
</dbReference>
<keyword evidence="1" id="KW-0479">Metal-binding</keyword>
<protein>
    <submittedName>
        <fullName evidence="3">Nardilysin-like isoform X1</fullName>
    </submittedName>
</protein>
<dbReference type="PANTHER" id="PTHR43690:SF18">
    <property type="entry name" value="INSULIN-DEGRADING ENZYME-RELATED"/>
    <property type="match status" value="1"/>
</dbReference>
<gene>
    <name evidence="3" type="ORF">AKAME5_000198600</name>
</gene>
<dbReference type="Gene3D" id="3.30.830.10">
    <property type="entry name" value="Metalloenzyme, LuxS/M16 peptidase-like"/>
    <property type="match status" value="1"/>
</dbReference>
<evidence type="ECO:0000256" key="2">
    <source>
        <dbReference type="SAM" id="MobiDB-lite"/>
    </source>
</evidence>
<dbReference type="AlphaFoldDB" id="A0AAD3M6K0"/>
<dbReference type="Proteomes" id="UP001279410">
    <property type="component" value="Unassembled WGS sequence"/>
</dbReference>
<sequence length="142" mass="15964">VTALVKLKECEDTHLGEEVDRNWAEVVTQQYVFDRLNREIEALKQMTRAELVSWFQEHRGQNSRKLSVHVVGFGAEENDEEGGGKKQDEEGKDEDLSGSTYGEVSKLTFLPASPKIEGAVAVMDIPAFTEGLPLFPYHKILE</sequence>
<dbReference type="GO" id="GO:0046872">
    <property type="term" value="F:metal ion binding"/>
    <property type="evidence" value="ECO:0007669"/>
    <property type="project" value="UniProtKB-KW"/>
</dbReference>